<dbReference type="STRING" id="350058.Mvan_0985"/>
<proteinExistence type="predicted"/>
<evidence type="ECO:0000256" key="1">
    <source>
        <dbReference type="SAM" id="Phobius"/>
    </source>
</evidence>
<dbReference type="EMBL" id="CP000511">
    <property type="protein sequence ID" value="ABM11823.1"/>
    <property type="molecule type" value="Genomic_DNA"/>
</dbReference>
<feature type="transmembrane region" description="Helical" evidence="1">
    <location>
        <begin position="83"/>
        <end position="105"/>
    </location>
</feature>
<accession>A1T3S3</accession>
<dbReference type="RefSeq" id="WP_011778258.1">
    <property type="nucleotide sequence ID" value="NC_008726.1"/>
</dbReference>
<evidence type="ECO:0008006" key="4">
    <source>
        <dbReference type="Google" id="ProtNLM"/>
    </source>
</evidence>
<keyword evidence="1" id="KW-1133">Transmembrane helix</keyword>
<reference evidence="2" key="1">
    <citation type="submission" date="2006-12" db="EMBL/GenBank/DDBJ databases">
        <title>Complete sequence of Mycobacterium vanbaalenii PYR-1.</title>
        <authorList>
            <consortium name="US DOE Joint Genome Institute"/>
            <person name="Copeland A."/>
            <person name="Lucas S."/>
            <person name="Lapidus A."/>
            <person name="Barry K."/>
            <person name="Detter J.C."/>
            <person name="Glavina del Rio T."/>
            <person name="Hammon N."/>
            <person name="Israni S."/>
            <person name="Dalin E."/>
            <person name="Tice H."/>
            <person name="Pitluck S."/>
            <person name="Singan V."/>
            <person name="Schmutz J."/>
            <person name="Larimer F."/>
            <person name="Land M."/>
            <person name="Hauser L."/>
            <person name="Kyrpides N."/>
            <person name="Anderson I.J."/>
            <person name="Miller C."/>
            <person name="Richardson P."/>
        </authorList>
    </citation>
    <scope>NUCLEOTIDE SEQUENCE [LARGE SCALE GENOMIC DNA]</scope>
    <source>
        <strain evidence="2">PYR-1</strain>
    </source>
</reference>
<dbReference type="HOGENOM" id="CLU_171030_0_0_11"/>
<dbReference type="eggNOG" id="ENOG5031THB">
    <property type="taxonomic scope" value="Bacteria"/>
</dbReference>
<sequence>MVRLTAVFVGVVALLVGILGLITPVSVSPYRQVVSCGSAIAPDLSEARSLDDTSAANVPVAGEVVVDTDYTQLCRMELEDRRLWTITVAVVGALAMSAAGIQRVLASRKTPAR</sequence>
<name>A1T3S3_MYCVP</name>
<organism evidence="2 3">
    <name type="scientific">Mycolicibacterium vanbaalenii (strain DSM 7251 / JCM 13017 / BCRC 16820 / KCTC 9966 / NRRL B-24157 / PYR-1)</name>
    <name type="common">Mycobacterium vanbaalenii</name>
    <dbReference type="NCBI Taxonomy" id="350058"/>
    <lineage>
        <taxon>Bacteria</taxon>
        <taxon>Bacillati</taxon>
        <taxon>Actinomycetota</taxon>
        <taxon>Actinomycetes</taxon>
        <taxon>Mycobacteriales</taxon>
        <taxon>Mycobacteriaceae</taxon>
        <taxon>Mycolicibacterium</taxon>
    </lineage>
</organism>
<evidence type="ECO:0000313" key="3">
    <source>
        <dbReference type="Proteomes" id="UP000009159"/>
    </source>
</evidence>
<evidence type="ECO:0000313" key="2">
    <source>
        <dbReference type="EMBL" id="ABM11823.1"/>
    </source>
</evidence>
<keyword evidence="1" id="KW-0472">Membrane</keyword>
<protein>
    <recommendedName>
        <fullName evidence="4">Transmembrane protein</fullName>
    </recommendedName>
</protein>
<dbReference type="AlphaFoldDB" id="A1T3S3"/>
<keyword evidence="3" id="KW-1185">Reference proteome</keyword>
<dbReference type="KEGG" id="mva:Mvan_0985"/>
<dbReference type="Proteomes" id="UP000009159">
    <property type="component" value="Chromosome"/>
</dbReference>
<gene>
    <name evidence="2" type="ordered locus">Mvan_0985</name>
</gene>
<keyword evidence="1" id="KW-0812">Transmembrane</keyword>